<dbReference type="RefSeq" id="YP_009877493.1">
    <property type="nucleotide sequence ID" value="NC_049393.1"/>
</dbReference>
<dbReference type="EMBL" id="LR597638">
    <property type="protein sequence ID" value="VUF53208.1"/>
    <property type="molecule type" value="Genomic_DNA"/>
</dbReference>
<dbReference type="KEGG" id="vg:55806685"/>
<name>A0A653FTJ4_9CAUD</name>
<reference evidence="2" key="1">
    <citation type="submission" date="2019-06" db="EMBL/GenBank/DDBJ databases">
        <authorList>
            <person name="Petit M.-A."/>
            <person name="Lossouarn J."/>
        </authorList>
    </citation>
    <scope>NUCLEOTIDE SEQUENCE [LARGE SCALE GENOMIC DNA]</scope>
</reference>
<dbReference type="GeneID" id="55806685"/>
<evidence type="ECO:0000313" key="2">
    <source>
        <dbReference type="Proteomes" id="UP000423227"/>
    </source>
</evidence>
<keyword evidence="2" id="KW-1185">Reference proteome</keyword>
<organism evidence="1 2">
    <name type="scientific">Escherichia phage ESSI2_ev040</name>
    <dbReference type="NCBI Taxonomy" id="2695849"/>
    <lineage>
        <taxon>Viruses</taxon>
        <taxon>Duplodnaviria</taxon>
        <taxon>Heunggongvirae</taxon>
        <taxon>Uroviricota</taxon>
        <taxon>Caudoviricetes</taxon>
        <taxon>Peduoviridae</taxon>
        <taxon>Quadragintavirus</taxon>
        <taxon>Quadragintavirus ev040</taxon>
    </lineage>
</organism>
<dbReference type="Proteomes" id="UP000423227">
    <property type="component" value="Chromosome"/>
</dbReference>
<protein>
    <submittedName>
        <fullName evidence="1">Uncharacterized protein</fullName>
    </submittedName>
</protein>
<evidence type="ECO:0000313" key="1">
    <source>
        <dbReference type="EMBL" id="VUF53208.1"/>
    </source>
</evidence>
<accession>A0A653FTJ4</accession>
<proteinExistence type="predicted"/>
<sequence length="62" mass="7016">MRYQENLKTKCTTQLPRLNGTTGKDAAELLTIYPEIYGQCAARHNQLVDEINLRESMSDGTN</sequence>